<dbReference type="EC" id="2.7.1.144" evidence="6"/>
<dbReference type="InterPro" id="IPR002173">
    <property type="entry name" value="Carboh/pur_kinase_PfkB_CS"/>
</dbReference>
<dbReference type="InterPro" id="IPR017583">
    <property type="entry name" value="Tagatose/fructose_Pkinase"/>
</dbReference>
<dbReference type="GO" id="GO:0003872">
    <property type="term" value="F:6-phosphofructokinase activity"/>
    <property type="evidence" value="ECO:0007669"/>
    <property type="project" value="TreeGrafter"/>
</dbReference>
<dbReference type="AlphaFoldDB" id="A0A975AWY7"/>
<protein>
    <recommendedName>
        <fullName evidence="6">Tagatose-6-phosphate kinase</fullName>
        <ecNumber evidence="6">2.7.1.144</ecNumber>
    </recommendedName>
</protein>
<dbReference type="GO" id="GO:0005829">
    <property type="term" value="C:cytosol"/>
    <property type="evidence" value="ECO:0007669"/>
    <property type="project" value="TreeGrafter"/>
</dbReference>
<dbReference type="NCBIfam" id="TIGR03168">
    <property type="entry name" value="1-PFK"/>
    <property type="match status" value="1"/>
</dbReference>
<dbReference type="SUPFAM" id="SSF53613">
    <property type="entry name" value="Ribokinase-like"/>
    <property type="match status" value="1"/>
</dbReference>
<keyword evidence="3 6" id="KW-0547">Nucleotide-binding</keyword>
<dbReference type="EMBL" id="CP060096">
    <property type="protein sequence ID" value="QSZ28007.1"/>
    <property type="molecule type" value="Genomic_DNA"/>
</dbReference>
<evidence type="ECO:0000313" key="9">
    <source>
        <dbReference type="Proteomes" id="UP000671913"/>
    </source>
</evidence>
<dbReference type="GO" id="GO:0005988">
    <property type="term" value="P:lactose metabolic process"/>
    <property type="evidence" value="ECO:0007669"/>
    <property type="project" value="UniProtKB-KW"/>
</dbReference>
<organism evidence="8 9">
    <name type="scientific">Aceticella autotrophica</name>
    <dbReference type="NCBI Taxonomy" id="2755338"/>
    <lineage>
        <taxon>Bacteria</taxon>
        <taxon>Bacillati</taxon>
        <taxon>Bacillota</taxon>
        <taxon>Clostridia</taxon>
        <taxon>Thermoanaerobacterales</taxon>
        <taxon>Thermoanaerobacteraceae</taxon>
        <taxon>Aceticella</taxon>
    </lineage>
</organism>
<keyword evidence="6" id="KW-0423">Lactose metabolism</keyword>
<dbReference type="FunFam" id="3.40.1190.20:FF:000001">
    <property type="entry name" value="Phosphofructokinase"/>
    <property type="match status" value="1"/>
</dbReference>
<keyword evidence="5 6" id="KW-0067">ATP-binding</keyword>
<dbReference type="PANTHER" id="PTHR46566">
    <property type="entry name" value="1-PHOSPHOFRUCTOKINASE-RELATED"/>
    <property type="match status" value="1"/>
</dbReference>
<proteinExistence type="inferred from homology"/>
<dbReference type="PIRSF" id="PIRSF000535">
    <property type="entry name" value="1PFK/6PFK/LacC"/>
    <property type="match status" value="1"/>
</dbReference>
<dbReference type="InterPro" id="IPR029056">
    <property type="entry name" value="Ribokinase-like"/>
</dbReference>
<keyword evidence="9" id="KW-1185">Reference proteome</keyword>
<feature type="domain" description="Carbohydrate kinase PfkB" evidence="7">
    <location>
        <begin position="12"/>
        <end position="290"/>
    </location>
</feature>
<dbReference type="GO" id="GO:0009024">
    <property type="term" value="F:tagatose-6-phosphate kinase activity"/>
    <property type="evidence" value="ECO:0007669"/>
    <property type="project" value="UniProtKB-EC"/>
</dbReference>
<dbReference type="RefSeq" id="WP_284680733.1">
    <property type="nucleotide sequence ID" value="NZ_CP060096.1"/>
</dbReference>
<evidence type="ECO:0000256" key="6">
    <source>
        <dbReference type="PIRNR" id="PIRNR000535"/>
    </source>
</evidence>
<comment type="pathway">
    <text evidence="6">Carbohydrate metabolism; D-tagatose 6-phosphate degradation; D-glyceraldehyde 3-phosphate and glycerone phosphate from D-tagatose 6-phosphate: step 1/2.</text>
</comment>
<reference evidence="8" key="1">
    <citation type="submission" date="2020-08" db="EMBL/GenBank/DDBJ databases">
        <title>Genomic insights into the carbon and energy metabolism of the first obligate autotrophic acetogenic bacterium Aceticella autotrophica gen. nov., sp. nov.</title>
        <authorList>
            <person name="Toshchakov S.V."/>
            <person name="Elcheninov A.G."/>
            <person name="Kublanov I.V."/>
            <person name="Frolov E.N."/>
            <person name="Lebedinsky A.V."/>
        </authorList>
    </citation>
    <scope>NUCLEOTIDE SEQUENCE</scope>
    <source>
        <strain evidence="8">3443-3Ac</strain>
    </source>
</reference>
<name>A0A975AWY7_9THEO</name>
<evidence type="ECO:0000313" key="8">
    <source>
        <dbReference type="EMBL" id="QSZ28007.1"/>
    </source>
</evidence>
<evidence type="ECO:0000256" key="3">
    <source>
        <dbReference type="ARBA" id="ARBA00022741"/>
    </source>
</evidence>
<keyword evidence="4" id="KW-0418">Kinase</keyword>
<dbReference type="CDD" id="cd01164">
    <property type="entry name" value="FruK_PfkB_like"/>
    <property type="match status" value="1"/>
</dbReference>
<dbReference type="Proteomes" id="UP000671913">
    <property type="component" value="Chromosome"/>
</dbReference>
<evidence type="ECO:0000259" key="7">
    <source>
        <dbReference type="Pfam" id="PF00294"/>
    </source>
</evidence>
<comment type="similarity">
    <text evidence="6">Belongs to the carbohydrate kinase PfkB family. LacC subfamily.</text>
</comment>
<dbReference type="PROSITE" id="PS00584">
    <property type="entry name" value="PFKB_KINASES_2"/>
    <property type="match status" value="1"/>
</dbReference>
<evidence type="ECO:0000256" key="4">
    <source>
        <dbReference type="ARBA" id="ARBA00022777"/>
    </source>
</evidence>
<dbReference type="KEGG" id="aaut:ACETAC_03850"/>
<dbReference type="InterPro" id="IPR011611">
    <property type="entry name" value="PfkB_dom"/>
</dbReference>
<evidence type="ECO:0000256" key="2">
    <source>
        <dbReference type="ARBA" id="ARBA00022679"/>
    </source>
</evidence>
<dbReference type="Gene3D" id="3.40.1190.20">
    <property type="match status" value="1"/>
</dbReference>
<dbReference type="Pfam" id="PF00294">
    <property type="entry name" value="PfkB"/>
    <property type="match status" value="1"/>
</dbReference>
<dbReference type="GO" id="GO:0005524">
    <property type="term" value="F:ATP binding"/>
    <property type="evidence" value="ECO:0007669"/>
    <property type="project" value="UniProtKB-KW"/>
</dbReference>
<gene>
    <name evidence="8" type="ORF">ACETAC_03850</name>
</gene>
<comment type="catalytic activity">
    <reaction evidence="6">
        <text>D-tagatofuranose 6-phosphate + ATP = D-tagatofuranose 1,6-bisphosphate + ADP + H(+)</text>
        <dbReference type="Rhea" id="RHEA:12420"/>
        <dbReference type="ChEBI" id="CHEBI:15378"/>
        <dbReference type="ChEBI" id="CHEBI:30616"/>
        <dbReference type="ChEBI" id="CHEBI:58694"/>
        <dbReference type="ChEBI" id="CHEBI:58695"/>
        <dbReference type="ChEBI" id="CHEBI:456216"/>
        <dbReference type="EC" id="2.7.1.144"/>
    </reaction>
</comment>
<keyword evidence="2 6" id="KW-0808">Transferase</keyword>
<comment type="similarity">
    <text evidence="1">Belongs to the carbohydrate kinase pfkB family.</text>
</comment>
<evidence type="ECO:0000256" key="1">
    <source>
        <dbReference type="ARBA" id="ARBA00005380"/>
    </source>
</evidence>
<evidence type="ECO:0000256" key="5">
    <source>
        <dbReference type="ARBA" id="ARBA00022840"/>
    </source>
</evidence>
<dbReference type="PANTHER" id="PTHR46566:SF2">
    <property type="entry name" value="ATP-DEPENDENT 6-PHOSPHOFRUCTOKINASE ISOZYME 2"/>
    <property type="match status" value="1"/>
</dbReference>
<accession>A0A975AWY7</accession>
<sequence>MIFTLTMNPSLDRYLYVDDLILDDTIRVKKVEEYAAGKGIDVSRVIREMGGTSVAICPLGGDNGIKIEFLLDNERVLYSAVRIKKETRMNIIVQSLKGQYRMSLPGASLTRFEYELIMDMIKAVPRSGDTLIASGSLPEGLLPSAYFEIVKLCKDMGLRVYVDTDSENLKEAVKASPFGIKPNIYELSRLIGKDLKKDEVGEAVKEISEKYGITDVLVTLGKDGAIAYVDKKLYKMEPIEVEVKSSVGAGDSFLAGFVHKRDNSIEDALKLAMACGSASVMNEGTTLCKKKDVKKLLKEVVIERIS</sequence>